<dbReference type="SMART" id="SM00086">
    <property type="entry name" value="PAC"/>
    <property type="match status" value="2"/>
</dbReference>
<dbReference type="Proteomes" id="UP000678545">
    <property type="component" value="Unassembled WGS sequence"/>
</dbReference>
<dbReference type="PROSITE" id="PS50112">
    <property type="entry name" value="PAS"/>
    <property type="match status" value="2"/>
</dbReference>
<feature type="domain" description="PAS" evidence="9">
    <location>
        <begin position="266"/>
        <end position="336"/>
    </location>
</feature>
<dbReference type="InterPro" id="IPR013767">
    <property type="entry name" value="PAS_fold"/>
</dbReference>
<sequence>MQHTSFEEMAALFALILDHVPIGVVILDADLRLRFINQRHAQNNRMDTADQIGKKPRDYLPEIAHIIEPKLQFVIDHGIPLLNQEIQSRNQTIHGQAIHRLAHYYPWKNKQGEVLGVFGIILDSQVDQFSESLLKESEQRLLNVLDNLFTFVGVLELDGTVSHANKAPLEAAGITIEDVRGKKVWETYWFAHDPHLQDKMRECVELALLGHISRFDMQVRMRDGQLMWIDFMMAPLRDSLGNITHLIPSGNDISQRHHDAEALAISEARFHSIVDSSDEAIISKNLEGIITAWNPAAERLLGYTSHEALGQKISLIFPPDKIDEERRILHQIGQGEHVSPFETVRIHKDGYPIEVSVTISPLRDRHGKIVGACKLARDIRLQNQQRSQIQRSLQEKTALLHEVHHRVKNNLQIVSSLLNMQARKVSDDAAKAINECQIRIRSMALVHQLLYESDNLSNVDIVDYLQQLIALNKTSYQDLQGDIDIHFECEVGAVSLDVQRAIPCGLIVSELILNAFKHAFKDRQSGRIQVRLSAIDDQQSPKLIALQISDNGCGLPTSFAWGGRQSLGAQLIPLFVQQLRAHLETHSDQNGASFLISIPC</sequence>
<dbReference type="CDD" id="cd00130">
    <property type="entry name" value="PAS"/>
    <property type="match status" value="2"/>
</dbReference>
<gene>
    <name evidence="11" type="ORF">KDM90_15345</name>
</gene>
<evidence type="ECO:0000256" key="6">
    <source>
        <dbReference type="ARBA" id="ARBA00022777"/>
    </source>
</evidence>
<dbReference type="EC" id="2.7.13.3" evidence="2"/>
<evidence type="ECO:0000313" key="12">
    <source>
        <dbReference type="Proteomes" id="UP000678545"/>
    </source>
</evidence>
<organism evidence="11 12">
    <name type="scientific">Undibacterium fentianense</name>
    <dbReference type="NCBI Taxonomy" id="2828728"/>
    <lineage>
        <taxon>Bacteria</taxon>
        <taxon>Pseudomonadati</taxon>
        <taxon>Pseudomonadota</taxon>
        <taxon>Betaproteobacteria</taxon>
        <taxon>Burkholderiales</taxon>
        <taxon>Oxalobacteraceae</taxon>
        <taxon>Undibacterium</taxon>
    </lineage>
</organism>
<keyword evidence="8" id="KW-0843">Virulence</keyword>
<dbReference type="InterPro" id="IPR001610">
    <property type="entry name" value="PAC"/>
</dbReference>
<dbReference type="NCBIfam" id="TIGR00229">
    <property type="entry name" value="sensory_box"/>
    <property type="match status" value="2"/>
</dbReference>
<dbReference type="SUPFAM" id="SSF55785">
    <property type="entry name" value="PYP-like sensor domain (PAS domain)"/>
    <property type="match status" value="3"/>
</dbReference>
<dbReference type="EMBL" id="JAGSPJ010000006">
    <property type="protein sequence ID" value="MBR7801384.1"/>
    <property type="molecule type" value="Genomic_DNA"/>
</dbReference>
<dbReference type="Pfam" id="PF00989">
    <property type="entry name" value="PAS"/>
    <property type="match status" value="1"/>
</dbReference>
<keyword evidence="12" id="KW-1185">Reference proteome</keyword>
<dbReference type="GO" id="GO:0005524">
    <property type="term" value="F:ATP binding"/>
    <property type="evidence" value="ECO:0007669"/>
    <property type="project" value="UniProtKB-KW"/>
</dbReference>
<keyword evidence="4" id="KW-0808">Transferase</keyword>
<feature type="domain" description="PAC" evidence="10">
    <location>
        <begin position="213"/>
        <end position="265"/>
    </location>
</feature>
<accession>A0A941E194</accession>
<dbReference type="PANTHER" id="PTHR41523">
    <property type="entry name" value="TWO-COMPONENT SYSTEM SENSOR PROTEIN"/>
    <property type="match status" value="1"/>
</dbReference>
<feature type="domain" description="PAC" evidence="10">
    <location>
        <begin position="339"/>
        <end position="391"/>
    </location>
</feature>
<dbReference type="InterPro" id="IPR035965">
    <property type="entry name" value="PAS-like_dom_sf"/>
</dbReference>
<dbReference type="PANTHER" id="PTHR41523:SF8">
    <property type="entry name" value="ETHYLENE RESPONSE SENSOR PROTEIN"/>
    <property type="match status" value="1"/>
</dbReference>
<proteinExistence type="predicted"/>
<dbReference type="SUPFAM" id="SSF55874">
    <property type="entry name" value="ATPase domain of HSP90 chaperone/DNA topoisomerase II/histidine kinase"/>
    <property type="match status" value="1"/>
</dbReference>
<dbReference type="AlphaFoldDB" id="A0A941E194"/>
<evidence type="ECO:0000256" key="5">
    <source>
        <dbReference type="ARBA" id="ARBA00022741"/>
    </source>
</evidence>
<dbReference type="InterPro" id="IPR011495">
    <property type="entry name" value="Sig_transdc_His_kin_sub2_dim/P"/>
</dbReference>
<dbReference type="InterPro" id="IPR000700">
    <property type="entry name" value="PAS-assoc_C"/>
</dbReference>
<dbReference type="GO" id="GO:0004673">
    <property type="term" value="F:protein histidine kinase activity"/>
    <property type="evidence" value="ECO:0007669"/>
    <property type="project" value="UniProtKB-EC"/>
</dbReference>
<evidence type="ECO:0000256" key="7">
    <source>
        <dbReference type="ARBA" id="ARBA00022840"/>
    </source>
</evidence>
<dbReference type="InterPro" id="IPR036890">
    <property type="entry name" value="HATPase_C_sf"/>
</dbReference>
<evidence type="ECO:0000313" key="11">
    <source>
        <dbReference type="EMBL" id="MBR7801384.1"/>
    </source>
</evidence>
<dbReference type="Gene3D" id="3.30.450.20">
    <property type="entry name" value="PAS domain"/>
    <property type="match status" value="3"/>
</dbReference>
<dbReference type="Pfam" id="PF02518">
    <property type="entry name" value="HATPase_c"/>
    <property type="match status" value="1"/>
</dbReference>
<evidence type="ECO:0000256" key="2">
    <source>
        <dbReference type="ARBA" id="ARBA00012438"/>
    </source>
</evidence>
<dbReference type="InterPro" id="IPR013656">
    <property type="entry name" value="PAS_4"/>
</dbReference>
<evidence type="ECO:0000256" key="1">
    <source>
        <dbReference type="ARBA" id="ARBA00000085"/>
    </source>
</evidence>
<evidence type="ECO:0000256" key="3">
    <source>
        <dbReference type="ARBA" id="ARBA00022553"/>
    </source>
</evidence>
<evidence type="ECO:0000259" key="10">
    <source>
        <dbReference type="PROSITE" id="PS50113"/>
    </source>
</evidence>
<dbReference type="Pfam" id="PF07568">
    <property type="entry name" value="HisKA_2"/>
    <property type="match status" value="1"/>
</dbReference>
<keyword evidence="5" id="KW-0547">Nucleotide-binding</keyword>
<dbReference type="InterPro" id="IPR003594">
    <property type="entry name" value="HATPase_dom"/>
</dbReference>
<keyword evidence="6" id="KW-0418">Kinase</keyword>
<dbReference type="RefSeq" id="WP_212676491.1">
    <property type="nucleotide sequence ID" value="NZ_JAGSPJ010000006.1"/>
</dbReference>
<reference evidence="11" key="1">
    <citation type="submission" date="2021-04" db="EMBL/GenBank/DDBJ databases">
        <title>novel species isolated from subtropical streams in China.</title>
        <authorList>
            <person name="Lu H."/>
        </authorList>
    </citation>
    <scope>NUCLEOTIDE SEQUENCE</scope>
    <source>
        <strain evidence="11">FT137W</strain>
    </source>
</reference>
<evidence type="ECO:0000259" key="9">
    <source>
        <dbReference type="PROSITE" id="PS50112"/>
    </source>
</evidence>
<dbReference type="Gene3D" id="3.30.565.10">
    <property type="entry name" value="Histidine kinase-like ATPase, C-terminal domain"/>
    <property type="match status" value="1"/>
</dbReference>
<dbReference type="GO" id="GO:0006355">
    <property type="term" value="P:regulation of DNA-templated transcription"/>
    <property type="evidence" value="ECO:0007669"/>
    <property type="project" value="InterPro"/>
</dbReference>
<dbReference type="InterPro" id="IPR000014">
    <property type="entry name" value="PAS"/>
</dbReference>
<evidence type="ECO:0000256" key="8">
    <source>
        <dbReference type="ARBA" id="ARBA00023026"/>
    </source>
</evidence>
<protein>
    <recommendedName>
        <fullName evidence="2">histidine kinase</fullName>
        <ecNumber evidence="2">2.7.13.3</ecNumber>
    </recommendedName>
</protein>
<keyword evidence="3" id="KW-0597">Phosphoprotein</keyword>
<keyword evidence="7" id="KW-0067">ATP-binding</keyword>
<dbReference type="SMART" id="SM00091">
    <property type="entry name" value="PAS"/>
    <property type="match status" value="3"/>
</dbReference>
<name>A0A941E194_9BURK</name>
<comment type="caution">
    <text evidence="11">The sequence shown here is derived from an EMBL/GenBank/DDBJ whole genome shotgun (WGS) entry which is preliminary data.</text>
</comment>
<dbReference type="PROSITE" id="PS50113">
    <property type="entry name" value="PAC"/>
    <property type="match status" value="2"/>
</dbReference>
<comment type="catalytic activity">
    <reaction evidence="1">
        <text>ATP + protein L-histidine = ADP + protein N-phospho-L-histidine.</text>
        <dbReference type="EC" id="2.7.13.3"/>
    </reaction>
</comment>
<dbReference type="Pfam" id="PF08448">
    <property type="entry name" value="PAS_4"/>
    <property type="match status" value="2"/>
</dbReference>
<evidence type="ECO:0000256" key="4">
    <source>
        <dbReference type="ARBA" id="ARBA00022679"/>
    </source>
</evidence>
<feature type="domain" description="PAS" evidence="9">
    <location>
        <begin position="137"/>
        <end position="211"/>
    </location>
</feature>